<name>A0A226WZE4_CABSO</name>
<organism evidence="3 4">
    <name type="scientific">Caballeronia sordidicola</name>
    <name type="common">Burkholderia sordidicola</name>
    <dbReference type="NCBI Taxonomy" id="196367"/>
    <lineage>
        <taxon>Bacteria</taxon>
        <taxon>Pseudomonadati</taxon>
        <taxon>Pseudomonadota</taxon>
        <taxon>Betaproteobacteria</taxon>
        <taxon>Burkholderiales</taxon>
        <taxon>Burkholderiaceae</taxon>
        <taxon>Caballeronia</taxon>
    </lineage>
</organism>
<feature type="signal peptide" evidence="1">
    <location>
        <begin position="1"/>
        <end position="21"/>
    </location>
</feature>
<keyword evidence="1" id="KW-0732">Signal</keyword>
<sequence length="243" mass="26989">MGWSMKRIAPASLLIAALTLAGCQVDYEDMIAAQRAAYSSTGNFYTLNPDPNAPIQVTYRIDDHRFLSLENYDRCYGDNYFNNTKLGIHQKVWTGDPTGYRGRIVIDDPSGLNIVLPTAENTSCGDRGCTSYFAYSTDSGRTFRWLDYMKYASTPSEASEKYTIVVTKDALYIADKPQYDTHVTKLPLASQIELNKPYPPGLHSDSAWAANKKLLPEGLRTPSGQDHYTCDASLCAPNVTTPQ</sequence>
<dbReference type="Proteomes" id="UP000214720">
    <property type="component" value="Unassembled WGS sequence"/>
</dbReference>
<evidence type="ECO:0000313" key="4">
    <source>
        <dbReference type="Proteomes" id="UP000214720"/>
    </source>
</evidence>
<evidence type="ECO:0000256" key="1">
    <source>
        <dbReference type="SAM" id="SignalP"/>
    </source>
</evidence>
<feature type="domain" description="Tli3-like" evidence="2">
    <location>
        <begin position="52"/>
        <end position="174"/>
    </location>
</feature>
<dbReference type="PROSITE" id="PS51257">
    <property type="entry name" value="PROKAR_LIPOPROTEIN"/>
    <property type="match status" value="1"/>
</dbReference>
<dbReference type="AlphaFoldDB" id="A0A226WZE4"/>
<dbReference type="InterPro" id="IPR057562">
    <property type="entry name" value="Tli3-like_dom"/>
</dbReference>
<reference evidence="4" key="1">
    <citation type="submission" date="2017-01" db="EMBL/GenBank/DDBJ databases">
        <title>Genome Analysis of Deinococcus marmoris KOPRI26562.</title>
        <authorList>
            <person name="Kim J.H."/>
            <person name="Oh H.-M."/>
        </authorList>
    </citation>
    <scope>NUCLEOTIDE SEQUENCE [LARGE SCALE GENOMIC DNA]</scope>
    <source>
        <strain evidence="4">PAMC 26633</strain>
    </source>
</reference>
<dbReference type="Pfam" id="PF24316">
    <property type="entry name" value="Tli3"/>
    <property type="match status" value="1"/>
</dbReference>
<protein>
    <recommendedName>
        <fullName evidence="2">Tli3-like domain-containing protein</fullName>
    </recommendedName>
</protein>
<evidence type="ECO:0000313" key="3">
    <source>
        <dbReference type="EMBL" id="OXC76565.1"/>
    </source>
</evidence>
<gene>
    <name evidence="3" type="ORF">BSU04_21350</name>
</gene>
<dbReference type="EMBL" id="MTHB01000123">
    <property type="protein sequence ID" value="OXC76565.1"/>
    <property type="molecule type" value="Genomic_DNA"/>
</dbReference>
<evidence type="ECO:0000259" key="2">
    <source>
        <dbReference type="Pfam" id="PF24316"/>
    </source>
</evidence>
<accession>A0A226WZE4</accession>
<feature type="chain" id="PRO_5012285325" description="Tli3-like domain-containing protein" evidence="1">
    <location>
        <begin position="22"/>
        <end position="243"/>
    </location>
</feature>
<comment type="caution">
    <text evidence="3">The sequence shown here is derived from an EMBL/GenBank/DDBJ whole genome shotgun (WGS) entry which is preliminary data.</text>
</comment>
<proteinExistence type="predicted"/>